<gene>
    <name evidence="3" type="primary">orf548</name>
</gene>
<evidence type="ECO:0000313" key="3">
    <source>
        <dbReference type="EMBL" id="QIC20296.1"/>
    </source>
</evidence>
<dbReference type="RefSeq" id="YP_009739452.1">
    <property type="nucleotide sequence ID" value="NC_046502.1"/>
</dbReference>
<feature type="transmembrane region" description="Helical" evidence="2">
    <location>
        <begin position="55"/>
        <end position="77"/>
    </location>
</feature>
<organism evidence="3">
    <name type="scientific">Tricholoma saponaceum</name>
    <dbReference type="NCBI Taxonomy" id="113602"/>
    <lineage>
        <taxon>Eukaryota</taxon>
        <taxon>Fungi</taxon>
        <taxon>Dikarya</taxon>
        <taxon>Basidiomycota</taxon>
        <taxon>Agaricomycotina</taxon>
        <taxon>Agaricomycetes</taxon>
        <taxon>Agaricomycetidae</taxon>
        <taxon>Agaricales</taxon>
        <taxon>Tricholomatineae</taxon>
        <taxon>Tricholomataceae</taxon>
        <taxon>Tricholoma</taxon>
    </lineage>
</organism>
<dbReference type="EMBL" id="MN873038">
    <property type="protein sequence ID" value="QIC20296.1"/>
    <property type="molecule type" value="Genomic_DNA"/>
</dbReference>
<feature type="region of interest" description="Disordered" evidence="1">
    <location>
        <begin position="524"/>
        <end position="548"/>
    </location>
</feature>
<reference evidence="3" key="1">
    <citation type="journal article" date="2021" name="Front. Genet.">
        <title>Comparative Mitogenomic Analysis Reveals Dynamics of Intron Within and Between Tricholoma Species and Phylogeny of Basidiomycota.</title>
        <authorList>
            <person name="Huang W."/>
            <person name="Feng H."/>
            <person name="Tu W."/>
            <person name="Xiong C."/>
            <person name="Jin X."/>
            <person name="Li P."/>
            <person name="Wang X."/>
            <person name="Li Q."/>
        </authorList>
    </citation>
    <scope>NUCLEOTIDE SEQUENCE</scope>
</reference>
<protein>
    <submittedName>
        <fullName evidence="3">Uncharacterized protein</fullName>
    </submittedName>
</protein>
<keyword evidence="3" id="KW-0496">Mitochondrion</keyword>
<dbReference type="AlphaFoldDB" id="A0A6C0W4G1"/>
<keyword evidence="2" id="KW-1133">Transmembrane helix</keyword>
<name>A0A6C0W4G1_9AGAR</name>
<keyword evidence="2" id="KW-0472">Membrane</keyword>
<keyword evidence="2" id="KW-0812">Transmembrane</keyword>
<feature type="transmembrane region" description="Helical" evidence="2">
    <location>
        <begin position="98"/>
        <end position="118"/>
    </location>
</feature>
<dbReference type="GeneID" id="44802854"/>
<feature type="transmembrane region" description="Helical" evidence="2">
    <location>
        <begin position="165"/>
        <end position="183"/>
    </location>
</feature>
<proteinExistence type="predicted"/>
<evidence type="ECO:0000256" key="1">
    <source>
        <dbReference type="SAM" id="MobiDB-lite"/>
    </source>
</evidence>
<accession>A0A6C0W4G1</accession>
<geneLocation type="mitochondrion" evidence="3"/>
<sequence length="548" mass="64780">MIKDIYFYSTRTIFNGFVTKNKYFLLLLVLINFLFNHNISIFQNVNPYQLTFLTSIFYCVMLYLIYLKFNLVVRVIAPLKNIPFFYNQNQFRHYNMRVIAFYYYSFNIFILIISLFLINNTHNNLIHLNLISYINYTTIFSIIWLVINTNTILDVVVNIQNNISVSHLSVIGLFIVFILFNLYQVKINWVFEEYILKYITIHCDPNDTNDDSDTDTIRNVQRGRSTTVVIGVNSSRSIGHNNSNIYINTPSGSASTSLGEGSSKELVSTKEESTTHSKYFIKEIEKINKKFFPYLIERYEMDKDSNLCSDELYNKFLNKRYNKYILDNNLIKFLNKSLDTIIEMTKTNNNQRMTTKEISEYIYNLHEIDQGHQSRLNEINAQYHKSMKELKDYGDLTKKQLLAYSKQFFDAEKKYDHFTKVGYYEEAEQIANRHIEECNQLEKQNMEEIYEAAKAFRNKPNNRQNFLNYLSRNKSNPNLPELNWTYPENQDIKMKSLINQMTTQNIENELETSELRDRIGNSHLEEPKATLHKSSSAETIKPIKPKPF</sequence>
<feature type="transmembrane region" description="Helical" evidence="2">
    <location>
        <begin position="23"/>
        <end position="43"/>
    </location>
</feature>
<feature type="transmembrane region" description="Helical" evidence="2">
    <location>
        <begin position="130"/>
        <end position="153"/>
    </location>
</feature>
<evidence type="ECO:0000256" key="2">
    <source>
        <dbReference type="SAM" id="Phobius"/>
    </source>
</evidence>